<gene>
    <name evidence="10" type="ORF">SAMN05216352_12119</name>
</gene>
<keyword evidence="5" id="KW-0238">DNA-binding</keyword>
<dbReference type="InterPro" id="IPR027417">
    <property type="entry name" value="P-loop_NTPase"/>
</dbReference>
<dbReference type="Pfam" id="PF25601">
    <property type="entry name" value="AAA_lid_14"/>
    <property type="match status" value="1"/>
</dbReference>
<dbReference type="CDD" id="cd00130">
    <property type="entry name" value="PAS"/>
    <property type="match status" value="1"/>
</dbReference>
<accession>A0A1G8QP88</accession>
<dbReference type="PANTHER" id="PTHR32071">
    <property type="entry name" value="TRANSCRIPTIONAL REGULATORY PROTEIN"/>
    <property type="match status" value="1"/>
</dbReference>
<dbReference type="SMART" id="SM00382">
    <property type="entry name" value="AAA"/>
    <property type="match status" value="1"/>
</dbReference>
<protein>
    <recommendedName>
        <fullName evidence="7">HTH-type transcriptional regulatory protein TyrR</fullName>
    </recommendedName>
</protein>
<dbReference type="GO" id="GO:0005524">
    <property type="term" value="F:ATP binding"/>
    <property type="evidence" value="ECO:0007669"/>
    <property type="project" value="UniProtKB-KW"/>
</dbReference>
<dbReference type="InterPro" id="IPR025943">
    <property type="entry name" value="Sigma_54_int_dom_ATP-bd_2"/>
</dbReference>
<dbReference type="CDD" id="cd00009">
    <property type="entry name" value="AAA"/>
    <property type="match status" value="1"/>
</dbReference>
<evidence type="ECO:0000256" key="7">
    <source>
        <dbReference type="ARBA" id="ARBA00029500"/>
    </source>
</evidence>
<dbReference type="GO" id="GO:0003677">
    <property type="term" value="F:DNA binding"/>
    <property type="evidence" value="ECO:0007669"/>
    <property type="project" value="UniProtKB-KW"/>
</dbReference>
<evidence type="ECO:0000259" key="8">
    <source>
        <dbReference type="PROSITE" id="PS50045"/>
    </source>
</evidence>
<dbReference type="PROSITE" id="PS00676">
    <property type="entry name" value="SIGMA54_INTERACT_2"/>
    <property type="match status" value="1"/>
</dbReference>
<dbReference type="PROSITE" id="PS50045">
    <property type="entry name" value="SIGMA54_INTERACT_4"/>
    <property type="match status" value="1"/>
</dbReference>
<name>A0A1G8QP88_9BACI</name>
<dbReference type="InterPro" id="IPR000014">
    <property type="entry name" value="PAS"/>
</dbReference>
<organism evidence="10 11">
    <name type="scientific">Alteribacillus bidgolensis</name>
    <dbReference type="NCBI Taxonomy" id="930129"/>
    <lineage>
        <taxon>Bacteria</taxon>
        <taxon>Bacillati</taxon>
        <taxon>Bacillota</taxon>
        <taxon>Bacilli</taxon>
        <taxon>Bacillales</taxon>
        <taxon>Bacillaceae</taxon>
        <taxon>Alteribacillus</taxon>
    </lineage>
</organism>
<dbReference type="SUPFAM" id="SSF52540">
    <property type="entry name" value="P-loop containing nucleoside triphosphate hydrolases"/>
    <property type="match status" value="1"/>
</dbReference>
<dbReference type="Pfam" id="PF08448">
    <property type="entry name" value="PAS_4"/>
    <property type="match status" value="1"/>
</dbReference>
<keyword evidence="1" id="KW-0547">Nucleotide-binding</keyword>
<dbReference type="Pfam" id="PF18024">
    <property type="entry name" value="HTH_50"/>
    <property type="match status" value="1"/>
</dbReference>
<dbReference type="Gene3D" id="3.40.50.300">
    <property type="entry name" value="P-loop containing nucleotide triphosphate hydrolases"/>
    <property type="match status" value="1"/>
</dbReference>
<keyword evidence="4" id="KW-0805">Transcription regulation</keyword>
<dbReference type="FunFam" id="3.40.50.300:FF:000006">
    <property type="entry name" value="DNA-binding transcriptional regulator NtrC"/>
    <property type="match status" value="1"/>
</dbReference>
<feature type="domain" description="Sigma-54 factor interaction" evidence="8">
    <location>
        <begin position="155"/>
        <end position="384"/>
    </location>
</feature>
<reference evidence="10 11" key="1">
    <citation type="submission" date="2016-10" db="EMBL/GenBank/DDBJ databases">
        <authorList>
            <person name="de Groot N.N."/>
        </authorList>
    </citation>
    <scope>NUCLEOTIDE SEQUENCE [LARGE SCALE GENOMIC DNA]</scope>
    <source>
        <strain evidence="11">P4B,CCM 7963,CECT 7998,DSM 25260,IBRC-M 10614,KCTC 13821</strain>
    </source>
</reference>
<dbReference type="InterPro" id="IPR030828">
    <property type="entry name" value="HTH_TyrR"/>
</dbReference>
<dbReference type="Gene3D" id="3.30.450.20">
    <property type="entry name" value="PAS domain"/>
    <property type="match status" value="1"/>
</dbReference>
<dbReference type="AlphaFoldDB" id="A0A1G8QP88"/>
<evidence type="ECO:0000256" key="4">
    <source>
        <dbReference type="ARBA" id="ARBA00023015"/>
    </source>
</evidence>
<sequence>MLYSQLFNNPTLLAALDQLPAAIFVADSQGHVIWNNKRSEEGIGIPREKIKGKHVTELEKSNILNPSLTRLVLEKRSPVTRVQELNANVKRVTVSGPIYNEDGEIDIVISVSHSLDEIDQNGDRMDELKELLQTYMCQLQQVYSLESKSVAERTITGNSKAVEHLKYSIQRVSDLSSTVLLTGETGVGKSFVAQVIHQLSNRSSGPYLSLNCGTIPESLLESELFGYVKGAFTGASQAGKSGLVETAEGGTLFLDEIGELPYTMQVKLLELLEDKTFMPIGGTKKKAADIRIIAATNQPLEKMVEEKHFRSDLYYRLNVFGINIPPLRERKEDVSTLAYIFLHQYNKEYGKFISLSSEAVDLLTQYKWPGNIRELENVIERTVVFSPEEVVRPKHLPGFIQKETLLPENMIFQKNSDETLYDFLERVEKDIIFLTAEQHPNTREIAKNLGMTQPTLIRRMKKYRKSGHNE</sequence>
<evidence type="ECO:0000259" key="9">
    <source>
        <dbReference type="PROSITE" id="PS50112"/>
    </source>
</evidence>
<dbReference type="NCBIfam" id="TIGR00229">
    <property type="entry name" value="sensory_box"/>
    <property type="match status" value="1"/>
</dbReference>
<evidence type="ECO:0000256" key="2">
    <source>
        <dbReference type="ARBA" id="ARBA00022797"/>
    </source>
</evidence>
<keyword evidence="11" id="KW-1185">Reference proteome</keyword>
<dbReference type="GO" id="GO:0006355">
    <property type="term" value="P:regulation of DNA-templated transcription"/>
    <property type="evidence" value="ECO:0007669"/>
    <property type="project" value="InterPro"/>
</dbReference>
<evidence type="ECO:0000256" key="5">
    <source>
        <dbReference type="ARBA" id="ARBA00023125"/>
    </source>
</evidence>
<dbReference type="Gene3D" id="1.10.10.60">
    <property type="entry name" value="Homeodomain-like"/>
    <property type="match status" value="1"/>
</dbReference>
<evidence type="ECO:0000256" key="1">
    <source>
        <dbReference type="ARBA" id="ARBA00022741"/>
    </source>
</evidence>
<keyword evidence="2" id="KW-0058">Aromatic hydrocarbons catabolism</keyword>
<dbReference type="Pfam" id="PF00158">
    <property type="entry name" value="Sigma54_activat"/>
    <property type="match status" value="1"/>
</dbReference>
<dbReference type="STRING" id="930129.SAMN05216352_12119"/>
<dbReference type="SUPFAM" id="SSF55785">
    <property type="entry name" value="PYP-like sensor domain (PAS domain)"/>
    <property type="match status" value="1"/>
</dbReference>
<dbReference type="InterPro" id="IPR035965">
    <property type="entry name" value="PAS-like_dom_sf"/>
</dbReference>
<dbReference type="RefSeq" id="WP_091587910.1">
    <property type="nucleotide sequence ID" value="NZ_FNDU01000021.1"/>
</dbReference>
<dbReference type="PANTHER" id="PTHR32071:SF57">
    <property type="entry name" value="C4-DICARBOXYLATE TRANSPORT TRANSCRIPTIONAL REGULATORY PROTEIN DCTD"/>
    <property type="match status" value="1"/>
</dbReference>
<dbReference type="PROSITE" id="PS00675">
    <property type="entry name" value="SIGMA54_INTERACT_1"/>
    <property type="match status" value="1"/>
</dbReference>
<keyword evidence="3" id="KW-0067">ATP-binding</keyword>
<dbReference type="InterPro" id="IPR003593">
    <property type="entry name" value="AAA+_ATPase"/>
</dbReference>
<proteinExistence type="predicted"/>
<dbReference type="SUPFAM" id="SSF46689">
    <property type="entry name" value="Homeodomain-like"/>
    <property type="match status" value="1"/>
</dbReference>
<evidence type="ECO:0000313" key="10">
    <source>
        <dbReference type="EMBL" id="SDJ06488.1"/>
    </source>
</evidence>
<dbReference type="PROSITE" id="PS00688">
    <property type="entry name" value="SIGMA54_INTERACT_3"/>
    <property type="match status" value="1"/>
</dbReference>
<dbReference type="OrthoDB" id="9771372at2"/>
<feature type="domain" description="PAS" evidence="9">
    <location>
        <begin position="8"/>
        <end position="58"/>
    </location>
</feature>
<dbReference type="EMBL" id="FNDU01000021">
    <property type="protein sequence ID" value="SDJ06488.1"/>
    <property type="molecule type" value="Genomic_DNA"/>
</dbReference>
<dbReference type="InterPro" id="IPR058031">
    <property type="entry name" value="AAA_lid_NorR"/>
</dbReference>
<dbReference type="InterPro" id="IPR025662">
    <property type="entry name" value="Sigma_54_int_dom_ATP-bd_1"/>
</dbReference>
<keyword evidence="6" id="KW-0804">Transcription</keyword>
<dbReference type="PROSITE" id="PS50112">
    <property type="entry name" value="PAS"/>
    <property type="match status" value="1"/>
</dbReference>
<evidence type="ECO:0000313" key="11">
    <source>
        <dbReference type="Proteomes" id="UP000199017"/>
    </source>
</evidence>
<dbReference type="InterPro" id="IPR013656">
    <property type="entry name" value="PAS_4"/>
</dbReference>
<dbReference type="InterPro" id="IPR025944">
    <property type="entry name" value="Sigma_54_int_dom_CS"/>
</dbReference>
<evidence type="ECO:0000256" key="6">
    <source>
        <dbReference type="ARBA" id="ARBA00023163"/>
    </source>
</evidence>
<dbReference type="InterPro" id="IPR009057">
    <property type="entry name" value="Homeodomain-like_sf"/>
</dbReference>
<dbReference type="Proteomes" id="UP000199017">
    <property type="component" value="Unassembled WGS sequence"/>
</dbReference>
<dbReference type="Gene3D" id="1.10.8.60">
    <property type="match status" value="1"/>
</dbReference>
<dbReference type="InterPro" id="IPR002078">
    <property type="entry name" value="Sigma_54_int"/>
</dbReference>
<evidence type="ECO:0000256" key="3">
    <source>
        <dbReference type="ARBA" id="ARBA00022840"/>
    </source>
</evidence>